<dbReference type="Proteomes" id="UP000186218">
    <property type="component" value="Unassembled WGS sequence"/>
</dbReference>
<evidence type="ECO:0000313" key="2">
    <source>
        <dbReference type="EMBL" id="SIS22189.1"/>
    </source>
</evidence>
<evidence type="ECO:0000313" key="3">
    <source>
        <dbReference type="Proteomes" id="UP000186218"/>
    </source>
</evidence>
<dbReference type="STRING" id="1344003.SAMN05445060_3920"/>
<reference evidence="2 3" key="1">
    <citation type="submission" date="2017-01" db="EMBL/GenBank/DDBJ databases">
        <authorList>
            <person name="Mah S.A."/>
            <person name="Swanson W.J."/>
            <person name="Moy G.W."/>
            <person name="Vacquier V.D."/>
        </authorList>
    </citation>
    <scope>NUCLEOTIDE SEQUENCE [LARGE SCALE GENOMIC DNA]</scope>
    <source>
        <strain evidence="2 3">CPCC 203464</strain>
    </source>
</reference>
<sequence>MPITQLDRDLLEDLQLRDDDRTDDLVGAHEDAPAPVAAGNEGDVPHSTL</sequence>
<dbReference type="EMBL" id="FTNT01000014">
    <property type="protein sequence ID" value="SIS22189.1"/>
    <property type="molecule type" value="Genomic_DNA"/>
</dbReference>
<gene>
    <name evidence="2" type="ORF">SAMN05445060_3920</name>
</gene>
<name>A0A1N7HBC9_9NOCA</name>
<accession>A0A1N7HBC9</accession>
<proteinExistence type="predicted"/>
<feature type="compositionally biased region" description="Basic and acidic residues" evidence="1">
    <location>
        <begin position="21"/>
        <end position="32"/>
    </location>
</feature>
<keyword evidence="3" id="KW-1185">Reference proteome</keyword>
<evidence type="ECO:0000256" key="1">
    <source>
        <dbReference type="SAM" id="MobiDB-lite"/>
    </source>
</evidence>
<feature type="region of interest" description="Disordered" evidence="1">
    <location>
        <begin position="21"/>
        <end position="49"/>
    </location>
</feature>
<organism evidence="2 3">
    <name type="scientific">Williamsia sterculiae</name>
    <dbReference type="NCBI Taxonomy" id="1344003"/>
    <lineage>
        <taxon>Bacteria</taxon>
        <taxon>Bacillati</taxon>
        <taxon>Actinomycetota</taxon>
        <taxon>Actinomycetes</taxon>
        <taxon>Mycobacteriales</taxon>
        <taxon>Nocardiaceae</taxon>
        <taxon>Williamsia</taxon>
    </lineage>
</organism>
<protein>
    <submittedName>
        <fullName evidence="2">Uncharacterized protein</fullName>
    </submittedName>
</protein>
<dbReference type="AlphaFoldDB" id="A0A1N7HBC9"/>